<organism evidence="1 2">
    <name type="scientific">Acidimicrobiia bacterium BACL6 MAG-120924-bin43</name>
    <dbReference type="NCBI Taxonomy" id="1655583"/>
    <lineage>
        <taxon>Bacteria</taxon>
        <taxon>Bacillati</taxon>
        <taxon>Actinomycetota</taxon>
        <taxon>Acidimicrobiia</taxon>
        <taxon>acIV cluster</taxon>
    </lineage>
</organism>
<dbReference type="AlphaFoldDB" id="A0A0R2QD71"/>
<comment type="caution">
    <text evidence="1">The sequence shown here is derived from an EMBL/GenBank/DDBJ whole genome shotgun (WGS) entry which is preliminary data.</text>
</comment>
<dbReference type="EMBL" id="LIBJ01000104">
    <property type="protein sequence ID" value="KRO48263.1"/>
    <property type="molecule type" value="Genomic_DNA"/>
</dbReference>
<evidence type="ECO:0000313" key="1">
    <source>
        <dbReference type="EMBL" id="KRO48263.1"/>
    </source>
</evidence>
<reference evidence="1 2" key="1">
    <citation type="submission" date="2015-10" db="EMBL/GenBank/DDBJ databases">
        <title>Metagenome-Assembled Genomes uncover a global brackish microbiome.</title>
        <authorList>
            <person name="Hugerth L.W."/>
            <person name="Larsson J."/>
            <person name="Alneberg J."/>
            <person name="Lindh M.V."/>
            <person name="Legrand C."/>
            <person name="Pinhassi J."/>
            <person name="Andersson A.F."/>
        </authorList>
    </citation>
    <scope>NUCLEOTIDE SEQUENCE [LARGE SCALE GENOMIC DNA]</scope>
    <source>
        <strain evidence="1">BACL6 MAG-120924-bin43</strain>
    </source>
</reference>
<dbReference type="Proteomes" id="UP000051017">
    <property type="component" value="Unassembled WGS sequence"/>
</dbReference>
<accession>A0A0R2QD71</accession>
<protein>
    <submittedName>
        <fullName evidence="1">Uncharacterized protein</fullName>
    </submittedName>
</protein>
<evidence type="ECO:0000313" key="2">
    <source>
        <dbReference type="Proteomes" id="UP000051017"/>
    </source>
</evidence>
<name>A0A0R2QD71_9ACTN</name>
<sequence>MSDNGSQIVSPSDLRDASRERLLAEIGLLQHQYNIGPGDLQVQITQLKQELANSEMRLLQARDYAKGCAAELGEAQANFAIHQQLADRQVLQARKKNQAIYATRTWKMGRLVMLPARILRRLLNVG</sequence>
<gene>
    <name evidence="1" type="ORF">ABR75_01055</name>
</gene>
<proteinExistence type="predicted"/>